<dbReference type="EMBL" id="UAWL01000006">
    <property type="protein sequence ID" value="SQB98658.1"/>
    <property type="molecule type" value="Genomic_DNA"/>
</dbReference>
<evidence type="ECO:0000256" key="11">
    <source>
        <dbReference type="ARBA" id="ARBA00023136"/>
    </source>
</evidence>
<evidence type="ECO:0000256" key="9">
    <source>
        <dbReference type="ARBA" id="ARBA00022967"/>
    </source>
</evidence>
<dbReference type="InterPro" id="IPR023214">
    <property type="entry name" value="HAD_sf"/>
</dbReference>
<keyword evidence="16" id="KW-0378">Hydrolase</keyword>
<dbReference type="InterPro" id="IPR044492">
    <property type="entry name" value="P_typ_ATPase_HD_dom"/>
</dbReference>
<dbReference type="Gene3D" id="3.40.1110.10">
    <property type="entry name" value="Calcium-transporting ATPase, cytoplasmic domain N"/>
    <property type="match status" value="1"/>
</dbReference>
<evidence type="ECO:0000256" key="5">
    <source>
        <dbReference type="ARBA" id="ARBA00022692"/>
    </source>
</evidence>
<dbReference type="Pfam" id="PF00122">
    <property type="entry name" value="E1-E2_ATPase"/>
    <property type="match status" value="1"/>
</dbReference>
<evidence type="ECO:0000256" key="13">
    <source>
        <dbReference type="ARBA" id="ARBA00047308"/>
    </source>
</evidence>
<accession>A0A2X3B0E5</accession>
<evidence type="ECO:0000256" key="3">
    <source>
        <dbReference type="ARBA" id="ARBA00022475"/>
    </source>
</evidence>
<comment type="similarity">
    <text evidence="2 14">Belongs to the cation transport ATPase (P-type) (TC 3.A.3) family. Type IB subfamily.</text>
</comment>
<dbReference type="Gene3D" id="3.30.70.100">
    <property type="match status" value="1"/>
</dbReference>
<dbReference type="InterPro" id="IPR017969">
    <property type="entry name" value="Heavy-metal-associated_CS"/>
</dbReference>
<dbReference type="NCBIfam" id="TIGR01525">
    <property type="entry name" value="ATPase-IB_hvy"/>
    <property type="match status" value="1"/>
</dbReference>
<evidence type="ECO:0000259" key="15">
    <source>
        <dbReference type="PROSITE" id="PS50846"/>
    </source>
</evidence>
<dbReference type="PROSITE" id="PS50846">
    <property type="entry name" value="HMA_2"/>
    <property type="match status" value="1"/>
</dbReference>
<dbReference type="SFLD" id="SFLDF00027">
    <property type="entry name" value="p-type_atpase"/>
    <property type="match status" value="1"/>
</dbReference>
<dbReference type="PROSITE" id="PS01047">
    <property type="entry name" value="HMA_1"/>
    <property type="match status" value="1"/>
</dbReference>
<dbReference type="InterPro" id="IPR023299">
    <property type="entry name" value="ATPase_P-typ_cyto_dom_N"/>
</dbReference>
<keyword evidence="4" id="KW-0597">Phosphoprotein</keyword>
<feature type="transmembrane region" description="Helical" evidence="14">
    <location>
        <begin position="335"/>
        <end position="353"/>
    </location>
</feature>
<dbReference type="PANTHER" id="PTHR48085:SF5">
    <property type="entry name" value="CADMIUM_ZINC-TRANSPORTING ATPASE HMA4-RELATED"/>
    <property type="match status" value="1"/>
</dbReference>
<keyword evidence="5 14" id="KW-0812">Transmembrane</keyword>
<keyword evidence="7 14" id="KW-0547">Nucleotide-binding</keyword>
<evidence type="ECO:0000256" key="4">
    <source>
        <dbReference type="ARBA" id="ARBA00022553"/>
    </source>
</evidence>
<feature type="transmembrane region" description="Helical" evidence="14">
    <location>
        <begin position="99"/>
        <end position="118"/>
    </location>
</feature>
<name>A0A2X3B0E5_9HELI</name>
<evidence type="ECO:0000256" key="7">
    <source>
        <dbReference type="ARBA" id="ARBA00022741"/>
    </source>
</evidence>
<evidence type="ECO:0000256" key="1">
    <source>
        <dbReference type="ARBA" id="ARBA00004651"/>
    </source>
</evidence>
<organism evidence="16 17">
    <name type="scientific">Helicobacter fennelliae</name>
    <dbReference type="NCBI Taxonomy" id="215"/>
    <lineage>
        <taxon>Bacteria</taxon>
        <taxon>Pseudomonadati</taxon>
        <taxon>Campylobacterota</taxon>
        <taxon>Epsilonproteobacteria</taxon>
        <taxon>Campylobacterales</taxon>
        <taxon>Helicobacteraceae</taxon>
        <taxon>Helicobacter</taxon>
    </lineage>
</organism>
<dbReference type="PRINTS" id="PR00119">
    <property type="entry name" value="CATATPASE"/>
</dbReference>
<feature type="domain" description="HMA" evidence="15">
    <location>
        <begin position="1"/>
        <end position="62"/>
    </location>
</feature>
<dbReference type="Pfam" id="PF00702">
    <property type="entry name" value="Hydrolase"/>
    <property type="match status" value="1"/>
</dbReference>
<dbReference type="NCBIfam" id="TIGR01512">
    <property type="entry name" value="ATPase-IB2_Cd"/>
    <property type="match status" value="1"/>
</dbReference>
<dbReference type="SFLD" id="SFLDS00003">
    <property type="entry name" value="Haloacid_Dehalogenase"/>
    <property type="match status" value="1"/>
</dbReference>
<keyword evidence="6 14" id="KW-0479">Metal-binding</keyword>
<evidence type="ECO:0000256" key="12">
    <source>
        <dbReference type="ARBA" id="ARBA00039097"/>
    </source>
</evidence>
<gene>
    <name evidence="16" type="primary">cadA</name>
    <name evidence="16" type="ORF">NCTC13102_01123</name>
</gene>
<dbReference type="RefSeq" id="WP_112058628.1">
    <property type="nucleotide sequence ID" value="NZ_UAWL01000006.1"/>
</dbReference>
<dbReference type="SUPFAM" id="SSF56784">
    <property type="entry name" value="HAD-like"/>
    <property type="match status" value="1"/>
</dbReference>
<keyword evidence="8 14" id="KW-0067">ATP-binding</keyword>
<dbReference type="GO" id="GO:0046872">
    <property type="term" value="F:metal ion binding"/>
    <property type="evidence" value="ECO:0007669"/>
    <property type="project" value="UniProtKB-KW"/>
</dbReference>
<dbReference type="PROSITE" id="PS00154">
    <property type="entry name" value="ATPASE_E1_E2"/>
    <property type="match status" value="1"/>
</dbReference>
<dbReference type="SUPFAM" id="SSF81665">
    <property type="entry name" value="Calcium ATPase, transmembrane domain M"/>
    <property type="match status" value="1"/>
</dbReference>
<dbReference type="InterPro" id="IPR036412">
    <property type="entry name" value="HAD-like_sf"/>
</dbReference>
<feature type="transmembrane region" description="Helical" evidence="14">
    <location>
        <begin position="663"/>
        <end position="684"/>
    </location>
</feature>
<proteinExistence type="inferred from homology"/>
<dbReference type="InterPro" id="IPR036163">
    <property type="entry name" value="HMA_dom_sf"/>
</dbReference>
<evidence type="ECO:0000256" key="2">
    <source>
        <dbReference type="ARBA" id="ARBA00006024"/>
    </source>
</evidence>
<dbReference type="InterPro" id="IPR027256">
    <property type="entry name" value="P-typ_ATPase_IB"/>
</dbReference>
<dbReference type="SUPFAM" id="SSF55008">
    <property type="entry name" value="HMA, heavy metal-associated domain"/>
    <property type="match status" value="1"/>
</dbReference>
<evidence type="ECO:0000313" key="17">
    <source>
        <dbReference type="Proteomes" id="UP000250166"/>
    </source>
</evidence>
<protein>
    <recommendedName>
        <fullName evidence="12">P-type Zn(2+) transporter</fullName>
        <ecNumber evidence="12">7.2.2.12</ecNumber>
    </recommendedName>
</protein>
<reference evidence="16 17" key="1">
    <citation type="submission" date="2018-06" db="EMBL/GenBank/DDBJ databases">
        <authorList>
            <consortium name="Pathogen Informatics"/>
            <person name="Doyle S."/>
        </authorList>
    </citation>
    <scope>NUCLEOTIDE SEQUENCE [LARGE SCALE GENOMIC DNA]</scope>
    <source>
        <strain evidence="16 17">NCTC13102</strain>
    </source>
</reference>
<dbReference type="InterPro" id="IPR023298">
    <property type="entry name" value="ATPase_P-typ_TM_dom_sf"/>
</dbReference>
<dbReference type="Gene3D" id="2.70.150.10">
    <property type="entry name" value="Calcium-transporting ATPase, cytoplasmic transduction domain A"/>
    <property type="match status" value="1"/>
</dbReference>
<comment type="subcellular location">
    <subcellularLocation>
        <location evidence="1">Cell membrane</location>
        <topology evidence="1">Multi-pass membrane protein</topology>
    </subcellularLocation>
</comment>
<keyword evidence="3 14" id="KW-1003">Cell membrane</keyword>
<feature type="transmembrane region" description="Helical" evidence="14">
    <location>
        <begin position="365"/>
        <end position="390"/>
    </location>
</feature>
<evidence type="ECO:0000256" key="6">
    <source>
        <dbReference type="ARBA" id="ARBA00022723"/>
    </source>
</evidence>
<dbReference type="GO" id="GO:0005886">
    <property type="term" value="C:plasma membrane"/>
    <property type="evidence" value="ECO:0007669"/>
    <property type="project" value="UniProtKB-SubCell"/>
</dbReference>
<evidence type="ECO:0000256" key="8">
    <source>
        <dbReference type="ARBA" id="ARBA00022840"/>
    </source>
</evidence>
<comment type="catalytic activity">
    <reaction evidence="13">
        <text>Zn(2+)(in) + ATP + H2O = Zn(2+)(out) + ADP + phosphate + H(+)</text>
        <dbReference type="Rhea" id="RHEA:20621"/>
        <dbReference type="ChEBI" id="CHEBI:15377"/>
        <dbReference type="ChEBI" id="CHEBI:15378"/>
        <dbReference type="ChEBI" id="CHEBI:29105"/>
        <dbReference type="ChEBI" id="CHEBI:30616"/>
        <dbReference type="ChEBI" id="CHEBI:43474"/>
        <dbReference type="ChEBI" id="CHEBI:456216"/>
        <dbReference type="EC" id="7.2.2.12"/>
    </reaction>
</comment>
<feature type="transmembrane region" description="Helical" evidence="14">
    <location>
        <begin position="130"/>
        <end position="150"/>
    </location>
</feature>
<dbReference type="InterPro" id="IPR001757">
    <property type="entry name" value="P_typ_ATPase"/>
</dbReference>
<dbReference type="GO" id="GO:0005524">
    <property type="term" value="F:ATP binding"/>
    <property type="evidence" value="ECO:0007669"/>
    <property type="project" value="UniProtKB-UniRule"/>
</dbReference>
<sequence>MKYYKITNLDCANCANKLEHELQNLQGVKEVRISFATNILQIDCADIQSVKDKIAKLEPKVQIFECQDESNKNNYENMENATNTTPENNSRFWYLNAEFWLLVGLIVVFVLSLCASHYYIPKLPNNTEIWIMICKALWIVIYLIAGREVFKGAYRSFRKKEFFDENLLMLVASIAAFGIDAWEEAVSIMLFFSAGEYLQNLSLNRSKESINALSNFAPPKAHKITESKTATLSDVAPNELQTNDEIIVYAGEMVPTDSVLLDEEASLDCSALNGESLPMQVYQNQEVLAGSIALGKAIKLKVSRPFEKSQIAKITELIQNATTQKSQTENFITTFARYYTPIVLLIAVIIAILPPLALGQDWNTWIYRALVVLMVSCPCALVISVPIGYFGGLAASSKRGVLIKGSNFLEALSQLSLIGFDKTGTLTKGVFKVVEVIPQAPYTNADVLGYALCAQNLSTHPIAQSIKNEYQKLAHSHHISEFEELSGLGVRAVCDNHEILAGNDKILHKFNIAHNTCDVQGSVIHISVDKNYIGYILIADELKDEALEVIDKLKKMHIQPVILSGDGQYPCQVVANKLDCEYYHSLLPQDKAQKFFELKERAGKKVGFVGDGINDAPTLALADVGISMGSGSDISRQNADVIVLNNSLHSLLKSIQIAKKTKIIIYENIIFALGIKGAFIVLGLFGVATIWEAVFGDVGVALLALANAMRTLKVR</sequence>
<dbReference type="Pfam" id="PF00403">
    <property type="entry name" value="HMA"/>
    <property type="match status" value="1"/>
</dbReference>
<dbReference type="GO" id="GO:0016463">
    <property type="term" value="F:P-type zinc transporter activity"/>
    <property type="evidence" value="ECO:0007669"/>
    <property type="project" value="UniProtKB-EC"/>
</dbReference>
<evidence type="ECO:0000256" key="14">
    <source>
        <dbReference type="RuleBase" id="RU362081"/>
    </source>
</evidence>
<dbReference type="InterPro" id="IPR018303">
    <property type="entry name" value="ATPase_P-typ_P_site"/>
</dbReference>
<dbReference type="PANTHER" id="PTHR48085">
    <property type="entry name" value="CADMIUM/ZINC-TRANSPORTING ATPASE HMA2-RELATED"/>
    <property type="match status" value="1"/>
</dbReference>
<dbReference type="AlphaFoldDB" id="A0A2X3B0E5"/>
<dbReference type="NCBIfam" id="TIGR01494">
    <property type="entry name" value="ATPase_P-type"/>
    <property type="match status" value="1"/>
</dbReference>
<keyword evidence="11 14" id="KW-0472">Membrane</keyword>
<dbReference type="GO" id="GO:0016887">
    <property type="term" value="F:ATP hydrolysis activity"/>
    <property type="evidence" value="ECO:0007669"/>
    <property type="project" value="InterPro"/>
</dbReference>
<dbReference type="InterPro" id="IPR051014">
    <property type="entry name" value="Cation_Transport_ATPase_IB"/>
</dbReference>
<keyword evidence="9" id="KW-1278">Translocase</keyword>
<dbReference type="GO" id="GO:0015086">
    <property type="term" value="F:cadmium ion transmembrane transporter activity"/>
    <property type="evidence" value="ECO:0007669"/>
    <property type="project" value="TreeGrafter"/>
</dbReference>
<evidence type="ECO:0000256" key="10">
    <source>
        <dbReference type="ARBA" id="ARBA00022989"/>
    </source>
</evidence>
<dbReference type="Proteomes" id="UP000250166">
    <property type="component" value="Unassembled WGS sequence"/>
</dbReference>
<dbReference type="SUPFAM" id="SSF81653">
    <property type="entry name" value="Calcium ATPase, transduction domain A"/>
    <property type="match status" value="1"/>
</dbReference>
<dbReference type="EC" id="7.2.2.12" evidence="12"/>
<dbReference type="InterPro" id="IPR008250">
    <property type="entry name" value="ATPase_P-typ_transduc_dom_A_sf"/>
</dbReference>
<dbReference type="CDD" id="cd00371">
    <property type="entry name" value="HMA"/>
    <property type="match status" value="1"/>
</dbReference>
<dbReference type="SFLD" id="SFLDG00002">
    <property type="entry name" value="C1.7:_P-type_atpase_like"/>
    <property type="match status" value="1"/>
</dbReference>
<dbReference type="InterPro" id="IPR059000">
    <property type="entry name" value="ATPase_P-type_domA"/>
</dbReference>
<dbReference type="Gene3D" id="3.40.50.1000">
    <property type="entry name" value="HAD superfamily/HAD-like"/>
    <property type="match status" value="1"/>
</dbReference>
<keyword evidence="10 14" id="KW-1133">Transmembrane helix</keyword>
<dbReference type="InterPro" id="IPR006121">
    <property type="entry name" value="HMA_dom"/>
</dbReference>
<evidence type="ECO:0000313" key="16">
    <source>
        <dbReference type="EMBL" id="SQB98658.1"/>
    </source>
</evidence>